<feature type="region of interest" description="Disordered" evidence="1">
    <location>
        <begin position="1"/>
        <end position="30"/>
    </location>
</feature>
<feature type="compositionally biased region" description="Basic and acidic residues" evidence="1">
    <location>
        <begin position="1"/>
        <end position="25"/>
    </location>
</feature>
<reference evidence="2" key="1">
    <citation type="submission" date="2016-06" db="EMBL/GenBank/DDBJ databases">
        <authorList>
            <person name="Cuomo C."/>
            <person name="Litvintseva A."/>
            <person name="Heitman J."/>
            <person name="Chen Y."/>
            <person name="Sun S."/>
            <person name="Springer D."/>
            <person name="Dromer F."/>
            <person name="Young S."/>
            <person name="Zeng Q."/>
            <person name="Chapman S."/>
            <person name="Gujja S."/>
            <person name="Saif S."/>
            <person name="Birren B."/>
        </authorList>
    </citation>
    <scope>NUCLEOTIDE SEQUENCE</scope>
    <source>
        <strain evidence="2">CBS 7841</strain>
    </source>
</reference>
<dbReference type="RefSeq" id="XP_066070539.1">
    <property type="nucleotide sequence ID" value="XM_066214442.1"/>
</dbReference>
<name>A0AAJ8JWX4_9TREE</name>
<organism evidence="2 3">
    <name type="scientific">Cryptococcus depauperatus CBS 7841</name>
    <dbReference type="NCBI Taxonomy" id="1295531"/>
    <lineage>
        <taxon>Eukaryota</taxon>
        <taxon>Fungi</taxon>
        <taxon>Dikarya</taxon>
        <taxon>Basidiomycota</taxon>
        <taxon>Agaricomycotina</taxon>
        <taxon>Tremellomycetes</taxon>
        <taxon>Tremellales</taxon>
        <taxon>Cryptococcaceae</taxon>
        <taxon>Cryptococcus</taxon>
    </lineage>
</organism>
<gene>
    <name evidence="2" type="ORF">L203_105069</name>
</gene>
<evidence type="ECO:0000256" key="1">
    <source>
        <dbReference type="SAM" id="MobiDB-lite"/>
    </source>
</evidence>
<reference evidence="2" key="3">
    <citation type="submission" date="2024-01" db="EMBL/GenBank/DDBJ databases">
        <authorList>
            <person name="Coelho M.A."/>
            <person name="David-Palma M."/>
            <person name="Shea T."/>
            <person name="Sun S."/>
            <person name="Cuomo C.A."/>
            <person name="Heitman J."/>
        </authorList>
    </citation>
    <scope>NUCLEOTIDE SEQUENCE</scope>
    <source>
        <strain evidence="2">CBS 7841</strain>
    </source>
</reference>
<reference evidence="2" key="2">
    <citation type="journal article" date="2022" name="Elife">
        <title>Obligate sexual reproduction of a homothallic fungus closely related to the Cryptococcus pathogenic species complex.</title>
        <authorList>
            <person name="Passer A.R."/>
            <person name="Clancey S.A."/>
            <person name="Shea T."/>
            <person name="David-Palma M."/>
            <person name="Averette A.F."/>
            <person name="Boekhout T."/>
            <person name="Porcel B.M."/>
            <person name="Nowrousian M."/>
            <person name="Cuomo C.A."/>
            <person name="Sun S."/>
            <person name="Heitman J."/>
            <person name="Coelho M.A."/>
        </authorList>
    </citation>
    <scope>NUCLEOTIDE SEQUENCE</scope>
    <source>
        <strain evidence="2">CBS 7841</strain>
    </source>
</reference>
<evidence type="ECO:0000313" key="2">
    <source>
        <dbReference type="EMBL" id="WVN89839.1"/>
    </source>
</evidence>
<accession>A0AAJ8JWX4</accession>
<evidence type="ECO:0000313" key="3">
    <source>
        <dbReference type="Proteomes" id="UP000094043"/>
    </source>
</evidence>
<dbReference type="EMBL" id="CP143789">
    <property type="protein sequence ID" value="WVN89839.1"/>
    <property type="molecule type" value="Genomic_DNA"/>
</dbReference>
<keyword evidence="3" id="KW-1185">Reference proteome</keyword>
<dbReference type="KEGG" id="cdep:91089278"/>
<dbReference type="AlphaFoldDB" id="A0AAJ8JWX4"/>
<protein>
    <submittedName>
        <fullName evidence="2">Uncharacterized protein</fullName>
    </submittedName>
</protein>
<dbReference type="Proteomes" id="UP000094043">
    <property type="component" value="Chromosome 6"/>
</dbReference>
<dbReference type="GeneID" id="91089278"/>
<sequence>MPRSRRSVEAAPVRERAQSRKSSQDHRRRQRLLGESIIQFKRQRRALIVQIYGEDAQDEIIRSYGPPLENLEDEVANLKQQVQTLQEARDTMYAGTQPGSQYNYASGANEYGFDNTLPGSFIQESAEENLSQEDWDRISRNCDTGAGNNSDWPPFGFS</sequence>
<feature type="region of interest" description="Disordered" evidence="1">
    <location>
        <begin position="116"/>
        <end position="158"/>
    </location>
</feature>
<proteinExistence type="predicted"/>